<organism evidence="1 2">
    <name type="scientific">Rhizophagus irregularis</name>
    <dbReference type="NCBI Taxonomy" id="588596"/>
    <lineage>
        <taxon>Eukaryota</taxon>
        <taxon>Fungi</taxon>
        <taxon>Fungi incertae sedis</taxon>
        <taxon>Mucoromycota</taxon>
        <taxon>Glomeromycotina</taxon>
        <taxon>Glomeromycetes</taxon>
        <taxon>Glomerales</taxon>
        <taxon>Glomeraceae</taxon>
        <taxon>Rhizophagus</taxon>
    </lineage>
</organism>
<protein>
    <submittedName>
        <fullName evidence="1">Uncharacterized protein</fullName>
    </submittedName>
</protein>
<evidence type="ECO:0000313" key="1">
    <source>
        <dbReference type="EMBL" id="PKB96554.1"/>
    </source>
</evidence>
<gene>
    <name evidence="1" type="ORF">RhiirA5_434640</name>
</gene>
<accession>A0A2N0NPQ6</accession>
<reference evidence="1 2" key="2">
    <citation type="submission" date="2017-09" db="EMBL/GenBank/DDBJ databases">
        <title>Extensive intraspecific genome diversity in a model arbuscular mycorrhizal fungus.</title>
        <authorList>
            <person name="Chen E.C."/>
            <person name="Morin E."/>
            <person name="Beaudet D."/>
            <person name="Noel J."/>
            <person name="Ndikumana S."/>
            <person name="Charron P."/>
            <person name="St-Onge C."/>
            <person name="Giorgi J."/>
            <person name="Grigoriev I.V."/>
            <person name="Roux C."/>
            <person name="Martin F.M."/>
            <person name="Corradi N."/>
        </authorList>
    </citation>
    <scope>NUCLEOTIDE SEQUENCE [LARGE SCALE GENOMIC DNA]</scope>
    <source>
        <strain evidence="1 2">A5</strain>
    </source>
</reference>
<reference evidence="1 2" key="1">
    <citation type="submission" date="2016-04" db="EMBL/GenBank/DDBJ databases">
        <title>Genome analyses suggest a sexual origin of heterokaryosis in a supposedly ancient asexual fungus.</title>
        <authorList>
            <person name="Ropars J."/>
            <person name="Sedzielewska K."/>
            <person name="Noel J."/>
            <person name="Charron P."/>
            <person name="Farinelli L."/>
            <person name="Marton T."/>
            <person name="Kruger M."/>
            <person name="Pelin A."/>
            <person name="Brachmann A."/>
            <person name="Corradi N."/>
        </authorList>
    </citation>
    <scope>NUCLEOTIDE SEQUENCE [LARGE SCALE GENOMIC DNA]</scope>
    <source>
        <strain evidence="1 2">A5</strain>
    </source>
</reference>
<dbReference type="EMBL" id="LLXJ01003806">
    <property type="protein sequence ID" value="PKB96554.1"/>
    <property type="molecule type" value="Genomic_DNA"/>
</dbReference>
<sequence length="73" mass="7959">MRFGVVFCTATVAGGFDAFSMRKKFSAILSKLLRDPVFPISITILSRDTYPVPDDKTCLSSTAIFTIVGNSHV</sequence>
<comment type="caution">
    <text evidence="1">The sequence shown here is derived from an EMBL/GenBank/DDBJ whole genome shotgun (WGS) entry which is preliminary data.</text>
</comment>
<proteinExistence type="predicted"/>
<dbReference type="AlphaFoldDB" id="A0A2N0NPQ6"/>
<name>A0A2N0NPQ6_9GLOM</name>
<dbReference type="Proteomes" id="UP000232722">
    <property type="component" value="Unassembled WGS sequence"/>
</dbReference>
<evidence type="ECO:0000313" key="2">
    <source>
        <dbReference type="Proteomes" id="UP000232722"/>
    </source>
</evidence>